<reference evidence="3 5" key="2">
    <citation type="submission" date="2020-07" db="EMBL/GenBank/DDBJ databases">
        <title>Sequencing the genomes of 1000 actinobacteria strains.</title>
        <authorList>
            <person name="Klenk H.-P."/>
        </authorList>
    </citation>
    <scope>NUCLEOTIDE SEQUENCE [LARGE SCALE GENOMIC DNA]</scope>
    <source>
        <strain evidence="3 5">DSM 10309</strain>
    </source>
</reference>
<dbReference type="AlphaFoldDB" id="A0A7W3JJU4"/>
<name>A0A7W3JJU4_9MICO</name>
<organism evidence="3 5">
    <name type="scientific">Frigoribacterium faeni</name>
    <dbReference type="NCBI Taxonomy" id="145483"/>
    <lineage>
        <taxon>Bacteria</taxon>
        <taxon>Bacillati</taxon>
        <taxon>Actinomycetota</taxon>
        <taxon>Actinomycetes</taxon>
        <taxon>Micrococcales</taxon>
        <taxon>Microbacteriaceae</taxon>
        <taxon>Frigoribacterium</taxon>
    </lineage>
</organism>
<sequence length="214" mass="23344">MTSPDAAPAPPRLPTGWTRIGERRWWSMWSGLGTAFGVLLAFQVGNVTWQFARTFQPSGSSFLISLSFALVILAAIFGLVTVVRNRIYPQPWVNLDTDELRAGRHTVALSRVDRASIPVEPATKNGVLVLRLVAAPEARVEIILRDRRGATLDQTSTAVLAEAVRRTSVAMPTASYDPTGRFARYNFPGRISREDAVALVERPPGPGAPLPAAW</sequence>
<dbReference type="Proteomes" id="UP000522688">
    <property type="component" value="Unassembled WGS sequence"/>
</dbReference>
<proteinExistence type="predicted"/>
<keyword evidence="1" id="KW-0472">Membrane</keyword>
<gene>
    <name evidence="3" type="ORF">FB463_002472</name>
    <name evidence="2" type="ORF">FFA01_20090</name>
</gene>
<dbReference type="RefSeq" id="WP_146855680.1">
    <property type="nucleotide sequence ID" value="NZ_BAAAHR010000007.1"/>
</dbReference>
<dbReference type="EMBL" id="JACGWW010000003">
    <property type="protein sequence ID" value="MBA8814206.1"/>
    <property type="molecule type" value="Genomic_DNA"/>
</dbReference>
<dbReference type="EMBL" id="BJUV01000018">
    <property type="protein sequence ID" value="GEK83700.1"/>
    <property type="molecule type" value="Genomic_DNA"/>
</dbReference>
<reference evidence="2 4" key="1">
    <citation type="submission" date="2019-07" db="EMBL/GenBank/DDBJ databases">
        <title>Whole genome shotgun sequence of Frigoribacterium faeni NBRC 103066.</title>
        <authorList>
            <person name="Hosoyama A."/>
            <person name="Uohara A."/>
            <person name="Ohji S."/>
            <person name="Ichikawa N."/>
        </authorList>
    </citation>
    <scope>NUCLEOTIDE SEQUENCE [LARGE SCALE GENOMIC DNA]</scope>
    <source>
        <strain evidence="2 4">NBRC 103066</strain>
    </source>
</reference>
<evidence type="ECO:0000313" key="2">
    <source>
        <dbReference type="EMBL" id="GEK83700.1"/>
    </source>
</evidence>
<protein>
    <submittedName>
        <fullName evidence="3">Uncharacterized protein</fullName>
    </submittedName>
</protein>
<dbReference type="OrthoDB" id="5068336at2"/>
<accession>A0A7W3JJU4</accession>
<evidence type="ECO:0000313" key="3">
    <source>
        <dbReference type="EMBL" id="MBA8814206.1"/>
    </source>
</evidence>
<evidence type="ECO:0000256" key="1">
    <source>
        <dbReference type="SAM" id="Phobius"/>
    </source>
</evidence>
<keyword evidence="1" id="KW-1133">Transmembrane helix</keyword>
<feature type="transmembrane region" description="Helical" evidence="1">
    <location>
        <begin position="25"/>
        <end position="42"/>
    </location>
</feature>
<keyword evidence="1" id="KW-0812">Transmembrane</keyword>
<evidence type="ECO:0000313" key="4">
    <source>
        <dbReference type="Proteomes" id="UP000321154"/>
    </source>
</evidence>
<keyword evidence="4" id="KW-1185">Reference proteome</keyword>
<comment type="caution">
    <text evidence="3">The sequence shown here is derived from an EMBL/GenBank/DDBJ whole genome shotgun (WGS) entry which is preliminary data.</text>
</comment>
<evidence type="ECO:0000313" key="5">
    <source>
        <dbReference type="Proteomes" id="UP000522688"/>
    </source>
</evidence>
<feature type="transmembrane region" description="Helical" evidence="1">
    <location>
        <begin position="62"/>
        <end position="83"/>
    </location>
</feature>
<dbReference type="Proteomes" id="UP000321154">
    <property type="component" value="Unassembled WGS sequence"/>
</dbReference>